<dbReference type="GO" id="GO:0140445">
    <property type="term" value="C:chromosome, telomeric repeat region"/>
    <property type="evidence" value="ECO:0007669"/>
    <property type="project" value="TreeGrafter"/>
</dbReference>
<evidence type="ECO:0000256" key="1">
    <source>
        <dbReference type="ARBA" id="ARBA00004123"/>
    </source>
</evidence>
<reference evidence="9" key="1">
    <citation type="submission" date="2023-06" db="EMBL/GenBank/DDBJ databases">
        <title>Genome-scale phylogeny and comparative genomics of the fungal order Sordariales.</title>
        <authorList>
            <consortium name="Lawrence Berkeley National Laboratory"/>
            <person name="Hensen N."/>
            <person name="Bonometti L."/>
            <person name="Westerberg I."/>
            <person name="Brannstrom I.O."/>
            <person name="Guillou S."/>
            <person name="Cros-Aarteil S."/>
            <person name="Calhoun S."/>
            <person name="Haridas S."/>
            <person name="Kuo A."/>
            <person name="Mondo S."/>
            <person name="Pangilinan J."/>
            <person name="Riley R."/>
            <person name="Labutti K."/>
            <person name="Andreopoulos B."/>
            <person name="Lipzen A."/>
            <person name="Chen C."/>
            <person name="Yanf M."/>
            <person name="Daum C."/>
            <person name="Ng V."/>
            <person name="Clum A."/>
            <person name="Steindorff A."/>
            <person name="Ohm R."/>
            <person name="Martin F."/>
            <person name="Silar P."/>
            <person name="Natvig D."/>
            <person name="Lalanne C."/>
            <person name="Gautier V."/>
            <person name="Ament-Velasquez S.L."/>
            <person name="Kruys A."/>
            <person name="Hutchinson M.I."/>
            <person name="Powell A.J."/>
            <person name="Barry K."/>
            <person name="Miller A.N."/>
            <person name="Grigoriev I.V."/>
            <person name="Debuchy R."/>
            <person name="Gladieux P."/>
            <person name="Thoren M.H."/>
            <person name="Johannesson H."/>
        </authorList>
    </citation>
    <scope>NUCLEOTIDE SEQUENCE</scope>
    <source>
        <strain evidence="9">SMH4607-1</strain>
    </source>
</reference>
<feature type="compositionally biased region" description="Polar residues" evidence="7">
    <location>
        <begin position="1211"/>
        <end position="1223"/>
    </location>
</feature>
<keyword evidence="6" id="KW-0131">Cell cycle</keyword>
<dbReference type="Pfam" id="PF12231">
    <property type="entry name" value="Rif1_N"/>
    <property type="match status" value="1"/>
</dbReference>
<organism evidence="9 10">
    <name type="scientific">Lasiosphaeris hirsuta</name>
    <dbReference type="NCBI Taxonomy" id="260670"/>
    <lineage>
        <taxon>Eukaryota</taxon>
        <taxon>Fungi</taxon>
        <taxon>Dikarya</taxon>
        <taxon>Ascomycota</taxon>
        <taxon>Pezizomycotina</taxon>
        <taxon>Sordariomycetes</taxon>
        <taxon>Sordariomycetidae</taxon>
        <taxon>Sordariales</taxon>
        <taxon>Lasiosphaeriaceae</taxon>
        <taxon>Lasiosphaeris</taxon>
    </lineage>
</organism>
<feature type="compositionally biased region" description="Basic and acidic residues" evidence="7">
    <location>
        <begin position="1327"/>
        <end position="1343"/>
    </location>
</feature>
<evidence type="ECO:0000259" key="8">
    <source>
        <dbReference type="Pfam" id="PF12231"/>
    </source>
</evidence>
<name>A0AA40BBS9_9PEZI</name>
<feature type="compositionally biased region" description="Polar residues" evidence="7">
    <location>
        <begin position="119"/>
        <end position="128"/>
    </location>
</feature>
<evidence type="ECO:0000256" key="4">
    <source>
        <dbReference type="ARBA" id="ARBA00022895"/>
    </source>
</evidence>
<dbReference type="InterPro" id="IPR016024">
    <property type="entry name" value="ARM-type_fold"/>
</dbReference>
<gene>
    <name evidence="9" type="ORF">B0H67DRAFT_639742</name>
</gene>
<feature type="region of interest" description="Disordered" evidence="7">
    <location>
        <begin position="119"/>
        <end position="140"/>
    </location>
</feature>
<feature type="compositionally biased region" description="Polar residues" evidence="7">
    <location>
        <begin position="1281"/>
        <end position="1305"/>
    </location>
</feature>
<feature type="domain" description="Telomere-associated protein Rif1 N-terminal" evidence="8">
    <location>
        <begin position="151"/>
        <end position="519"/>
    </location>
</feature>
<feature type="compositionally biased region" description="Basic and acidic residues" evidence="7">
    <location>
        <begin position="1467"/>
        <end position="1478"/>
    </location>
</feature>
<feature type="compositionally biased region" description="Basic and acidic residues" evidence="7">
    <location>
        <begin position="1177"/>
        <end position="1188"/>
    </location>
</feature>
<dbReference type="EMBL" id="JAUKUA010000001">
    <property type="protein sequence ID" value="KAK0731335.1"/>
    <property type="molecule type" value="Genomic_DNA"/>
</dbReference>
<dbReference type="Proteomes" id="UP001172102">
    <property type="component" value="Unassembled WGS sequence"/>
</dbReference>
<feature type="compositionally biased region" description="Basic and acidic residues" evidence="7">
    <location>
        <begin position="1393"/>
        <end position="1407"/>
    </location>
</feature>
<dbReference type="GO" id="GO:0000723">
    <property type="term" value="P:telomere maintenance"/>
    <property type="evidence" value="ECO:0007669"/>
    <property type="project" value="TreeGrafter"/>
</dbReference>
<evidence type="ECO:0000313" key="10">
    <source>
        <dbReference type="Proteomes" id="UP001172102"/>
    </source>
</evidence>
<dbReference type="PANTHER" id="PTHR22928:SF3">
    <property type="entry name" value="TELOMERE-ASSOCIATED PROTEIN RIF1"/>
    <property type="match status" value="1"/>
</dbReference>
<evidence type="ECO:0000256" key="2">
    <source>
        <dbReference type="ARBA" id="ARBA00004574"/>
    </source>
</evidence>
<dbReference type="InterPro" id="IPR022031">
    <property type="entry name" value="Rif1_N"/>
</dbReference>
<dbReference type="PANTHER" id="PTHR22928">
    <property type="entry name" value="TELOMERE-ASSOCIATED PROTEIN RIF1"/>
    <property type="match status" value="1"/>
</dbReference>
<evidence type="ECO:0000256" key="7">
    <source>
        <dbReference type="SAM" id="MobiDB-lite"/>
    </source>
</evidence>
<evidence type="ECO:0000313" key="9">
    <source>
        <dbReference type="EMBL" id="KAK0731335.1"/>
    </source>
</evidence>
<dbReference type="SUPFAM" id="SSF48371">
    <property type="entry name" value="ARM repeat"/>
    <property type="match status" value="1"/>
</dbReference>
<keyword evidence="3" id="KW-0158">Chromosome</keyword>
<evidence type="ECO:0000256" key="3">
    <source>
        <dbReference type="ARBA" id="ARBA00022454"/>
    </source>
</evidence>
<dbReference type="GO" id="GO:0005634">
    <property type="term" value="C:nucleus"/>
    <property type="evidence" value="ECO:0007669"/>
    <property type="project" value="UniProtKB-SubCell"/>
</dbReference>
<keyword evidence="10" id="KW-1185">Reference proteome</keyword>
<keyword evidence="5" id="KW-0539">Nucleus</keyword>
<proteinExistence type="predicted"/>
<feature type="compositionally biased region" description="Pro residues" evidence="7">
    <location>
        <begin position="1372"/>
        <end position="1384"/>
    </location>
</feature>
<evidence type="ECO:0000256" key="5">
    <source>
        <dbReference type="ARBA" id="ARBA00023242"/>
    </source>
</evidence>
<evidence type="ECO:0000256" key="6">
    <source>
        <dbReference type="ARBA" id="ARBA00023306"/>
    </source>
</evidence>
<keyword evidence="4" id="KW-0779">Telomere</keyword>
<accession>A0AA40BBS9</accession>
<feature type="region of interest" description="Disordered" evidence="7">
    <location>
        <begin position="1091"/>
        <end position="1684"/>
    </location>
</feature>
<feature type="compositionally biased region" description="Polar residues" evidence="7">
    <location>
        <begin position="1106"/>
        <end position="1117"/>
    </location>
</feature>
<feature type="region of interest" description="Disordered" evidence="7">
    <location>
        <begin position="1"/>
        <end position="25"/>
    </location>
</feature>
<sequence length="1735" mass="192478">MSTEVVMSNILESLPPRPPTPPRETQNEALAAKLVLGSVNTRPSIIHTPPGIHSPGDSITTNSTIHRSRKKVEFSAKAEYKDPPVHLEGHTKGLQPTPVSLPRSAQKPVKSILKVTHHASNPLGSSNGEGFDPSDPNSNLASMLESTLQQLAGGDRESKTDAYTMLTRACRASNNLPDRVALHEKMGLFTQFIQRDIVSRSQDGVADTSLVNHALSLLITFLGMSSIASTISNEFGVFMIDHCIRSFEDPSLTKEVARHLMHVISLQNFSAKVMTSDRVGRLVSSLHNLSDHIKGKTVVNARVHIYKKLVKQSRQLMVIHSDWLFDMFTDMTSNLRETRAAAISLGLEAAFSIGHEKQLSRKVNEMFNSVTEEGRYIQYFEKRLKALSKDRNDPEVVPRIWSAAVLLLRNPKVDASDPLLYIIQSCFNNPETATKIAANHAWSRFVFLIHLNEQLFSRKLSTLLTPLISQLKRKSSGRQTERQTEDLRKAVMGGINNLLYYTFRPSLNPALLDAYWEGSVKPIVATLVDLPTQDNVRQASLILGGLFDCMTPRRWRDDHVVENPMVSPEELPPIDPKWIRRNASMVLATVQLVLSKDFLALADMDSATYKLWQVLVANVASAASKEVKVSKDTVIFVTEAFNVLQKIWKRGVSTNARGRPSAVLFLFAVRTYLEAMINCLGLLPFTEKPGKNQVLAKAPLYILFSMLSALPPGIPDDAEFAQFFASVFAPFFASKPGDKARMDLAQELLAVIPIEAPRPYGPWLLVAEKIASWLGSDQGSHQSTASGNETPVGHEYREIVKVLERGIRSTPQLPWEHWESLFWAVYERTRDETGDAGVAIVVIEPLAKALLDQLSLSGTGSISASNVQCVTELLSVATQPRDRQAVDTARRRLWGTALAGSRSASFDTFDCLYKVISEALKCMYQEFDATDSDATVNLLEKVADFLGRCNFQLFLKAWIGLQDGVLPWIHDTKRLLGNQTSAVLAVTKSMWDKLSFFIAHLEEPEQQLETLERLFCSSFDSSHRYIVNASVSLWNKLFENVEHLEYPEQLKAALAQIQPHVDITLPGLDFSGTDYAGQQPMFVDSVDELSLPNLRSTGSSRRGTPRQPSSAHTRSPEPSSPGKTKRRQNQSTPKNKPSGIHRHTTSRLRHDDSQLQFAPIEPSPLGMHQMESQVLTERQKEVRERQKENATLFPDIRSSPTPKSKDKKSSAQPQESTPQNSLQIREATTPEPDGAFDSFVSSTPTPRRGQPVAIPEHDMIDLPLSPPELRGNPLAAEIRSRSASNSLLEDWHFSSSPVGSPNPSRQAPVPEPFGPENIADEDPLPESEEKLPLPHDDDVKEAQQAEPESSPEKDEVIEDTILPDYPTLVPIPDAPKQPVAPTPTTPRRHTRSSHIEETPKSDTKSDTEVFVDAPSSPVLPTPKRSERIAKSSKASRLRDSQNVQPQTPPPASDGGDRSMIRLVIELDSGKADRSEYKRPSASPDKNAVKIPVLDCIVVGDGPEKPSKRLRSSRAGSAASVTLSITEAELIPSSQPQAKEGGREKRKRTSSKANESTARKRRRHSPVKQGDKTSEVPDSQPEAVEGGTKVNQLFRGQSATPSIQNSEALLSGENDSRNSESYELVDSMDIESSQRHDLEVQSQIVLESQGQNSQKESNAADAMQVDTHQPSTNEREVEAPSPAPATGYMSRIMNLLRNSLSELRSARMSREEVYEVEDVFMDMKRELYEAERRGRE</sequence>
<protein>
    <submittedName>
        <fullName evidence="9">Rap1-interacting factor 1 N terminal-domain-containing protein</fullName>
    </submittedName>
</protein>
<feature type="region of interest" description="Disordered" evidence="7">
    <location>
        <begin position="46"/>
        <end position="103"/>
    </location>
</feature>
<comment type="caution">
    <text evidence="9">The sequence shown here is derived from an EMBL/GenBank/DDBJ whole genome shotgun (WGS) entry which is preliminary data.</text>
</comment>
<feature type="compositionally biased region" description="Polar residues" evidence="7">
    <location>
        <begin position="1639"/>
        <end position="1656"/>
    </location>
</feature>
<feature type="compositionally biased region" description="Polar residues" evidence="7">
    <location>
        <begin position="1588"/>
        <end position="1607"/>
    </location>
</feature>
<feature type="compositionally biased region" description="Basic and acidic residues" evidence="7">
    <location>
        <begin position="71"/>
        <end position="91"/>
    </location>
</feature>
<comment type="subcellular location">
    <subcellularLocation>
        <location evidence="2">Chromosome</location>
        <location evidence="2">Telomere</location>
    </subcellularLocation>
    <subcellularLocation>
        <location evidence="1">Nucleus</location>
    </subcellularLocation>
</comment>